<evidence type="ECO:0000313" key="2">
    <source>
        <dbReference type="Proteomes" id="UP000268048"/>
    </source>
</evidence>
<evidence type="ECO:0000313" key="1">
    <source>
        <dbReference type="EMBL" id="AZE46995.1"/>
    </source>
</evidence>
<gene>
    <name evidence="1" type="ORF">C4K04_1303</name>
</gene>
<sequence length="176" mass="19453">MADDPIPLDRLYAAIEEHITRTLPALAFVGTMPDRLDHIAIPAVVIELVEWEPGPDPGTGEVGVEARFEARVIVAGEEEHSLRIAAFSAAQLTVLLRMQTWGVEVEPAKFVRAAQDWTRPELDGYAVWVVEWTQVIYLGEEEWPWPNQPPGSLVWGFVPDTGPGSEGNYLPPEAMG</sequence>
<reference evidence="1 2" key="1">
    <citation type="submission" date="2018-03" db="EMBL/GenBank/DDBJ databases">
        <title>Diversity of phytobeneficial traits revealed by whole-genome analysis of worldwide-isolated phenazine-producing Pseudomonas spp.</title>
        <authorList>
            <person name="Biessy A."/>
            <person name="Novinscak A."/>
            <person name="Blom J."/>
            <person name="Leger G."/>
            <person name="Thomashow L.S."/>
            <person name="Cazorla F.M."/>
            <person name="Josic D."/>
            <person name="Filion M."/>
        </authorList>
    </citation>
    <scope>NUCLEOTIDE SEQUENCE [LARGE SCALE GENOMIC DNA]</scope>
    <source>
        <strain evidence="1 2">B25</strain>
    </source>
</reference>
<dbReference type="EMBL" id="CP027753">
    <property type="protein sequence ID" value="AZE46995.1"/>
    <property type="molecule type" value="Genomic_DNA"/>
</dbReference>
<dbReference type="Proteomes" id="UP000268048">
    <property type="component" value="Chromosome"/>
</dbReference>
<dbReference type="AlphaFoldDB" id="A0A3G7TIT0"/>
<name>A0A3G7TIT0_9PSED</name>
<organism evidence="1 2">
    <name type="scientific">Pseudomonas chlororaphis</name>
    <dbReference type="NCBI Taxonomy" id="587753"/>
    <lineage>
        <taxon>Bacteria</taxon>
        <taxon>Pseudomonadati</taxon>
        <taxon>Pseudomonadota</taxon>
        <taxon>Gammaproteobacteria</taxon>
        <taxon>Pseudomonadales</taxon>
        <taxon>Pseudomonadaceae</taxon>
        <taxon>Pseudomonas</taxon>
    </lineage>
</organism>
<proteinExistence type="predicted"/>
<accession>A0A3G7TIT0</accession>
<protein>
    <recommendedName>
        <fullName evidence="3">Phage protein</fullName>
    </recommendedName>
</protein>
<evidence type="ECO:0008006" key="3">
    <source>
        <dbReference type="Google" id="ProtNLM"/>
    </source>
</evidence>
<dbReference type="RefSeq" id="WP_124319402.1">
    <property type="nucleotide sequence ID" value="NZ_CP027753.1"/>
</dbReference>